<feature type="signal peptide" evidence="5">
    <location>
        <begin position="1"/>
        <end position="20"/>
    </location>
</feature>
<evidence type="ECO:0000256" key="5">
    <source>
        <dbReference type="SAM" id="SignalP"/>
    </source>
</evidence>
<keyword evidence="5" id="KW-0732">Signal</keyword>
<dbReference type="PROSITE" id="PS51257">
    <property type="entry name" value="PROKAR_LIPOPROTEIN"/>
    <property type="match status" value="1"/>
</dbReference>
<name>A0A3P3WCD0_9FLAO</name>
<evidence type="ECO:0000313" key="7">
    <source>
        <dbReference type="EMBL" id="RRJ92710.1"/>
    </source>
</evidence>
<feature type="transmembrane region" description="Helical" evidence="4">
    <location>
        <begin position="243"/>
        <end position="268"/>
    </location>
</feature>
<dbReference type="InterPro" id="IPR005144">
    <property type="entry name" value="ATP-cone_dom"/>
</dbReference>
<evidence type="ECO:0000256" key="4">
    <source>
        <dbReference type="SAM" id="Phobius"/>
    </source>
</evidence>
<dbReference type="Pfam" id="PF14257">
    <property type="entry name" value="DUF4349"/>
    <property type="match status" value="1"/>
</dbReference>
<feature type="chain" id="PRO_5018056603" evidence="5">
    <location>
        <begin position="21"/>
        <end position="276"/>
    </location>
</feature>
<gene>
    <name evidence="7" type="ORF">EG240_02685</name>
</gene>
<keyword evidence="4" id="KW-0812">Transmembrane</keyword>
<keyword evidence="4" id="KW-1133">Transmembrane helix</keyword>
<evidence type="ECO:0000313" key="8">
    <source>
        <dbReference type="Proteomes" id="UP000275719"/>
    </source>
</evidence>
<evidence type="ECO:0000256" key="1">
    <source>
        <dbReference type="ARBA" id="ARBA00022741"/>
    </source>
</evidence>
<dbReference type="EMBL" id="RQVQ01000004">
    <property type="protein sequence ID" value="RRJ92710.1"/>
    <property type="molecule type" value="Genomic_DNA"/>
</dbReference>
<proteinExistence type="predicted"/>
<keyword evidence="1 3" id="KW-0547">Nucleotide-binding</keyword>
<sequence>MKRILYFLSFALILISCKKAADETSSKTDKSAVTEEAFVPAQPVEAAAEVSNVSNNDVSLIDQKIIKNGTLRFETADMNKTAAKIYAALKGSNGYIQLDNETKGYNEITRNIVIRVPNQNFEKLINEVTHGVSYFDEKQITSEDVTEQFIDLEARLKSKKELEARYIDLLRKATKVSDIIEIEQQINVIREEIESKEGQLNYMKSRVSMSTLNINFYKPTSESGVTVSYGDKIVNALKGSISWIPGFFIGLIYIWPLFFIAVIGYFIFKRKRKKQE</sequence>
<dbReference type="GO" id="GO:0005524">
    <property type="term" value="F:ATP binding"/>
    <property type="evidence" value="ECO:0007669"/>
    <property type="project" value="UniProtKB-UniRule"/>
</dbReference>
<evidence type="ECO:0000256" key="2">
    <source>
        <dbReference type="ARBA" id="ARBA00022840"/>
    </source>
</evidence>
<organism evidence="7 8">
    <name type="scientific">Paenimyroides tangerinum</name>
    <dbReference type="NCBI Taxonomy" id="2488728"/>
    <lineage>
        <taxon>Bacteria</taxon>
        <taxon>Pseudomonadati</taxon>
        <taxon>Bacteroidota</taxon>
        <taxon>Flavobacteriia</taxon>
        <taxon>Flavobacteriales</taxon>
        <taxon>Flavobacteriaceae</taxon>
        <taxon>Paenimyroides</taxon>
    </lineage>
</organism>
<dbReference type="InterPro" id="IPR025645">
    <property type="entry name" value="DUF4349"/>
</dbReference>
<protein>
    <submittedName>
        <fullName evidence="7">DUF4349 domain-containing protein</fullName>
    </submittedName>
</protein>
<comment type="caution">
    <text evidence="7">The sequence shown here is derived from an EMBL/GenBank/DDBJ whole genome shotgun (WGS) entry which is preliminary data.</text>
</comment>
<keyword evidence="4" id="KW-0472">Membrane</keyword>
<evidence type="ECO:0000259" key="6">
    <source>
        <dbReference type="PROSITE" id="PS51161"/>
    </source>
</evidence>
<evidence type="ECO:0000256" key="3">
    <source>
        <dbReference type="PROSITE-ProRule" id="PRU00492"/>
    </source>
</evidence>
<dbReference type="RefSeq" id="WP_125017144.1">
    <property type="nucleotide sequence ID" value="NZ_RQVQ01000004.1"/>
</dbReference>
<dbReference type="Proteomes" id="UP000275719">
    <property type="component" value="Unassembled WGS sequence"/>
</dbReference>
<reference evidence="7 8" key="1">
    <citation type="submission" date="2018-11" db="EMBL/GenBank/DDBJ databases">
        <title>Flavobacterium sp. nov., YIM 102701-2 draft genome.</title>
        <authorList>
            <person name="Li G."/>
            <person name="Jiang Y."/>
        </authorList>
    </citation>
    <scope>NUCLEOTIDE SEQUENCE [LARGE SCALE GENOMIC DNA]</scope>
    <source>
        <strain evidence="7 8">YIM 102701-2</strain>
    </source>
</reference>
<dbReference type="AlphaFoldDB" id="A0A3P3WCD0"/>
<keyword evidence="2 3" id="KW-0067">ATP-binding</keyword>
<keyword evidence="8" id="KW-1185">Reference proteome</keyword>
<dbReference type="OrthoDB" id="5381491at2"/>
<dbReference type="PROSITE" id="PS51161">
    <property type="entry name" value="ATP_CONE"/>
    <property type="match status" value="1"/>
</dbReference>
<accession>A0A3P3WCD0</accession>
<feature type="domain" description="ATP-cone" evidence="6">
    <location>
        <begin position="63"/>
        <end position="178"/>
    </location>
</feature>